<reference evidence="1 2" key="1">
    <citation type="submission" date="2024-02" db="EMBL/GenBank/DDBJ databases">
        <title>de novo genome assembly of Solanum bulbocastanum strain 11H21.</title>
        <authorList>
            <person name="Hosaka A.J."/>
        </authorList>
    </citation>
    <scope>NUCLEOTIDE SEQUENCE [LARGE SCALE GENOMIC DNA]</scope>
    <source>
        <tissue evidence="1">Young leaves</tissue>
    </source>
</reference>
<organism evidence="1 2">
    <name type="scientific">Solanum bulbocastanum</name>
    <name type="common">Wild potato</name>
    <dbReference type="NCBI Taxonomy" id="147425"/>
    <lineage>
        <taxon>Eukaryota</taxon>
        <taxon>Viridiplantae</taxon>
        <taxon>Streptophyta</taxon>
        <taxon>Embryophyta</taxon>
        <taxon>Tracheophyta</taxon>
        <taxon>Spermatophyta</taxon>
        <taxon>Magnoliopsida</taxon>
        <taxon>eudicotyledons</taxon>
        <taxon>Gunneridae</taxon>
        <taxon>Pentapetalae</taxon>
        <taxon>asterids</taxon>
        <taxon>lamiids</taxon>
        <taxon>Solanales</taxon>
        <taxon>Solanaceae</taxon>
        <taxon>Solanoideae</taxon>
        <taxon>Solaneae</taxon>
        <taxon>Solanum</taxon>
    </lineage>
</organism>
<gene>
    <name evidence="1" type="ORF">RDI58_019946</name>
</gene>
<evidence type="ECO:0000313" key="1">
    <source>
        <dbReference type="EMBL" id="KAK6782150.1"/>
    </source>
</evidence>
<dbReference type="Proteomes" id="UP001371456">
    <property type="component" value="Unassembled WGS sequence"/>
</dbReference>
<accession>A0AAN8T5M9</accession>
<name>A0AAN8T5M9_SOLBU</name>
<sequence>MNLKKLIYDLSRSRCRLFPSIRWRELKINLKGLSPKESAAVSVQNVACGEVEGFSARTRIFTNGDHPENNASEPTDLSDVIVHLMGTGINSSSDTTFERRGR</sequence>
<dbReference type="AlphaFoldDB" id="A0AAN8T5M9"/>
<keyword evidence="2" id="KW-1185">Reference proteome</keyword>
<comment type="caution">
    <text evidence="1">The sequence shown here is derived from an EMBL/GenBank/DDBJ whole genome shotgun (WGS) entry which is preliminary data.</text>
</comment>
<evidence type="ECO:0000313" key="2">
    <source>
        <dbReference type="Proteomes" id="UP001371456"/>
    </source>
</evidence>
<dbReference type="EMBL" id="JBANQN010000008">
    <property type="protein sequence ID" value="KAK6782150.1"/>
    <property type="molecule type" value="Genomic_DNA"/>
</dbReference>
<protein>
    <submittedName>
        <fullName evidence="1">Uncharacterized protein</fullName>
    </submittedName>
</protein>
<proteinExistence type="predicted"/>